<gene>
    <name evidence="1" type="ORF">UFOVP620_35</name>
</gene>
<accession>A0A6J5N344</accession>
<organism evidence="1">
    <name type="scientific">uncultured Caudovirales phage</name>
    <dbReference type="NCBI Taxonomy" id="2100421"/>
    <lineage>
        <taxon>Viruses</taxon>
        <taxon>Duplodnaviria</taxon>
        <taxon>Heunggongvirae</taxon>
        <taxon>Uroviricota</taxon>
        <taxon>Caudoviricetes</taxon>
        <taxon>Peduoviridae</taxon>
        <taxon>Maltschvirus</taxon>
        <taxon>Maltschvirus maltsch</taxon>
    </lineage>
</organism>
<sequence length="52" mass="5950">MINHPFLILQHLIKNYSDACNQHDHVAAYEIAVDITDIAQKLEDFAQKLAND</sequence>
<protein>
    <submittedName>
        <fullName evidence="1">Uncharacterized protein</fullName>
    </submittedName>
</protein>
<dbReference type="EMBL" id="LR796576">
    <property type="protein sequence ID" value="CAB4152817.1"/>
    <property type="molecule type" value="Genomic_DNA"/>
</dbReference>
<proteinExistence type="predicted"/>
<name>A0A6J5N344_9CAUD</name>
<evidence type="ECO:0000313" key="1">
    <source>
        <dbReference type="EMBL" id="CAB4152817.1"/>
    </source>
</evidence>
<reference evidence="1" key="1">
    <citation type="submission" date="2020-04" db="EMBL/GenBank/DDBJ databases">
        <authorList>
            <person name="Chiriac C."/>
            <person name="Salcher M."/>
            <person name="Ghai R."/>
            <person name="Kavagutti S V."/>
        </authorList>
    </citation>
    <scope>NUCLEOTIDE SEQUENCE</scope>
</reference>